<keyword evidence="2" id="KW-0378">Hydrolase</keyword>
<keyword evidence="3" id="KW-1185">Reference proteome</keyword>
<dbReference type="EC" id="3.5.1.91" evidence="2"/>
<dbReference type="Gene3D" id="3.10.310.70">
    <property type="match status" value="1"/>
</dbReference>
<dbReference type="Gene3D" id="2.30.40.10">
    <property type="entry name" value="Urease, subunit C, domain 1"/>
    <property type="match status" value="1"/>
</dbReference>
<dbReference type="SUPFAM" id="SSF51338">
    <property type="entry name" value="Composite domain of metallo-dependent hydrolases"/>
    <property type="match status" value="1"/>
</dbReference>
<dbReference type="Proteomes" id="UP000306509">
    <property type="component" value="Unassembled WGS sequence"/>
</dbReference>
<organism evidence="2 3">
    <name type="scientific">Robinsoniella peoriensis</name>
    <dbReference type="NCBI Taxonomy" id="180332"/>
    <lineage>
        <taxon>Bacteria</taxon>
        <taxon>Bacillati</taxon>
        <taxon>Bacillota</taxon>
        <taxon>Clostridia</taxon>
        <taxon>Lachnospirales</taxon>
        <taxon>Lachnospiraceae</taxon>
        <taxon>Robinsoniella</taxon>
    </lineage>
</organism>
<feature type="domain" description="Amidohydrolase 3" evidence="1">
    <location>
        <begin position="50"/>
        <end position="508"/>
    </location>
</feature>
<sequence length="532" mass="60309">MNMMKITQCLYKDGYFHTLRAETECYRYMGVTDGRISYLGDEKPYGYEKEVSLNGRHVYPAMIDAHLHLMYTMVLGANSFSVCKIEDGRIYPDKLEDAAKLITKECRERTGRDIITANQYIASAIPEKRLPNRHELDEWANGKKIVIYNIDGHSSSMSTALLKELNIYKENHTGILTGRDHEIIQGKVMELIGKSVTPAVWAKGIASFTNLCIKYGIGIVCAMDGNGDVNKDKQTRRLAKIASHMEIGVRLFPQFMDLKKARYYRKFQRTPRVGGCGDWEMDGSVGSGSAAFYSPYKDTNELVDCYFTSEVIADKLKEADAAGYQISSHAIGEKAIDVLLDGYDRFCPARMHRIDHFEFPDKGAVERVMEKNLALAVQPGFSWIDKNYLKSYEQSLPEHMISQQIPLRTLMDHQVCICGSSDAPVQSINPFNQMLGMIDFYIPEQSLTMYQALCTYTRNPAKMLGEEKELGTLEVGKRANFMVSDKDLLKMDKTNIAQAEIQCLYLDGIKCKEKKGTIGELIRMMTGRKRKI</sequence>
<proteinExistence type="predicted"/>
<dbReference type="AlphaFoldDB" id="A0A4U8Q7I0"/>
<gene>
    <name evidence="2" type="primary">nfdA_2</name>
    <name evidence="2" type="ORF">DSM106044_02076</name>
</gene>
<evidence type="ECO:0000313" key="2">
    <source>
        <dbReference type="EMBL" id="TLD00880.1"/>
    </source>
</evidence>
<dbReference type="PANTHER" id="PTHR22642">
    <property type="entry name" value="IMIDAZOLONEPROPIONASE"/>
    <property type="match status" value="1"/>
</dbReference>
<dbReference type="PANTHER" id="PTHR22642:SF22">
    <property type="entry name" value="EXOENZYMES REGULATORY PROTEIN AEPA"/>
    <property type="match status" value="1"/>
</dbReference>
<protein>
    <submittedName>
        <fullName evidence="2">N-substituted formamide deformylase</fullName>
        <ecNumber evidence="2">3.5.1.91</ecNumber>
    </submittedName>
</protein>
<dbReference type="RefSeq" id="WP_138002407.1">
    <property type="nucleotide sequence ID" value="NZ_QGQD01000045.1"/>
</dbReference>
<reference evidence="2 3" key="1">
    <citation type="journal article" date="2019" name="Anaerobe">
        <title>Detection of Robinsoniella peoriensis in multiple bone samples of a trauma patient.</title>
        <authorList>
            <person name="Schrottner P."/>
            <person name="Hartwich K."/>
            <person name="Bunk B."/>
            <person name="Schober I."/>
            <person name="Helbig S."/>
            <person name="Rudolph W.W."/>
            <person name="Gunzer F."/>
        </authorList>
    </citation>
    <scope>NUCLEOTIDE SEQUENCE [LARGE SCALE GENOMIC DNA]</scope>
    <source>
        <strain evidence="2 3">DSM 106044</strain>
    </source>
</reference>
<evidence type="ECO:0000313" key="3">
    <source>
        <dbReference type="Proteomes" id="UP000306509"/>
    </source>
</evidence>
<comment type="caution">
    <text evidence="2">The sequence shown here is derived from an EMBL/GenBank/DDBJ whole genome shotgun (WGS) entry which is preliminary data.</text>
</comment>
<dbReference type="InterPro" id="IPR011059">
    <property type="entry name" value="Metal-dep_hydrolase_composite"/>
</dbReference>
<dbReference type="EMBL" id="QGQD01000045">
    <property type="protein sequence ID" value="TLD00880.1"/>
    <property type="molecule type" value="Genomic_DNA"/>
</dbReference>
<name>A0A4U8Q7I0_9FIRM</name>
<accession>A0A4U8Q7I0</accession>
<dbReference type="Gene3D" id="3.20.20.140">
    <property type="entry name" value="Metal-dependent hydrolases"/>
    <property type="match status" value="1"/>
</dbReference>
<dbReference type="InterPro" id="IPR013108">
    <property type="entry name" value="Amidohydro_3"/>
</dbReference>
<dbReference type="InterPro" id="IPR032466">
    <property type="entry name" value="Metal_Hydrolase"/>
</dbReference>
<dbReference type="Pfam" id="PF07969">
    <property type="entry name" value="Amidohydro_3"/>
    <property type="match status" value="1"/>
</dbReference>
<dbReference type="STRING" id="180332.GCA_000797495_04011"/>
<evidence type="ECO:0000259" key="1">
    <source>
        <dbReference type="Pfam" id="PF07969"/>
    </source>
</evidence>
<dbReference type="SUPFAM" id="SSF51556">
    <property type="entry name" value="Metallo-dependent hydrolases"/>
    <property type="match status" value="1"/>
</dbReference>
<dbReference type="GO" id="GO:0016810">
    <property type="term" value="F:hydrolase activity, acting on carbon-nitrogen (but not peptide) bonds"/>
    <property type="evidence" value="ECO:0007669"/>
    <property type="project" value="InterPro"/>
</dbReference>